<evidence type="ECO:0000313" key="4">
    <source>
        <dbReference type="Proteomes" id="UP000515871"/>
    </source>
</evidence>
<keyword evidence="1" id="KW-0472">Membrane</keyword>
<feature type="transmembrane region" description="Helical" evidence="1">
    <location>
        <begin position="64"/>
        <end position="82"/>
    </location>
</feature>
<feature type="transmembrane region" description="Helical" evidence="1">
    <location>
        <begin position="31"/>
        <end position="52"/>
    </location>
</feature>
<evidence type="ECO:0000313" key="5">
    <source>
        <dbReference type="Proteomes" id="UP000620591"/>
    </source>
</evidence>
<sequence length="294" mass="31977">MSRGSGPEFLRDDVAFRTVNERREPAPWRRLFLPVVPWVLVLVMIALEYALVDEVAADGEGDTAWGLVLMFAACVPVSFAILETIWRRFESPGIIVAFARTIVLPLLMGLVLGVTASLVRLRPGVEDTIAANRRPDGWHYWYDFSRGGGDIASELPLTVLANMFMPMLVALGLVVLVVLPWFAFFRPGQFIRANMMDTSAEAAAGNAAGARALAVLVILIFAVPTATVWLSNEGETGWAWVVGIAMTVVGLGLTTYVLAKQTPDHAARATLPTAFQGVQTLQHERDQESDAGGR</sequence>
<keyword evidence="1" id="KW-0812">Transmembrane</keyword>
<accession>A0A8I0K0N6</accession>
<dbReference type="Proteomes" id="UP000515871">
    <property type="component" value="Chromosome"/>
</dbReference>
<keyword evidence="4" id="KW-1185">Reference proteome</keyword>
<feature type="transmembrane region" description="Helical" evidence="1">
    <location>
        <begin position="163"/>
        <end position="185"/>
    </location>
</feature>
<protein>
    <submittedName>
        <fullName evidence="2">Uncharacterized protein</fullName>
    </submittedName>
</protein>
<dbReference type="Proteomes" id="UP000620591">
    <property type="component" value="Unassembled WGS sequence"/>
</dbReference>
<dbReference type="EMBL" id="JACTVM010000002">
    <property type="protein sequence ID" value="MBC9225998.1"/>
    <property type="molecule type" value="Genomic_DNA"/>
</dbReference>
<feature type="transmembrane region" description="Helical" evidence="1">
    <location>
        <begin position="94"/>
        <end position="119"/>
    </location>
</feature>
<gene>
    <name evidence="3" type="ORF">H9L21_13855</name>
    <name evidence="2" type="ORF">IBG24_06710</name>
</gene>
<proteinExistence type="predicted"/>
<reference evidence="2" key="1">
    <citation type="submission" date="2020-09" db="EMBL/GenBank/DDBJ databases">
        <title>Novel species in genus Aeromicrobium.</title>
        <authorList>
            <person name="Zhang G."/>
        </authorList>
    </citation>
    <scope>NUCLEOTIDE SEQUENCE</scope>
    <source>
        <strain evidence="3">Zg-629</strain>
        <strain evidence="4">zg-629</strain>
        <strain evidence="2">Zg-636</strain>
    </source>
</reference>
<dbReference type="AlphaFoldDB" id="A0A8I0K0N6"/>
<feature type="transmembrane region" description="Helical" evidence="1">
    <location>
        <begin position="212"/>
        <end position="231"/>
    </location>
</feature>
<evidence type="ECO:0000256" key="1">
    <source>
        <dbReference type="SAM" id="Phobius"/>
    </source>
</evidence>
<dbReference type="EMBL" id="CP060587">
    <property type="protein sequence ID" value="QNL94151.1"/>
    <property type="molecule type" value="Genomic_DNA"/>
</dbReference>
<organism evidence="2 5">
    <name type="scientific">Aeromicrobium senzhongii</name>
    <dbReference type="NCBI Taxonomy" id="2663859"/>
    <lineage>
        <taxon>Bacteria</taxon>
        <taxon>Bacillati</taxon>
        <taxon>Actinomycetota</taxon>
        <taxon>Actinomycetes</taxon>
        <taxon>Propionibacteriales</taxon>
        <taxon>Nocardioidaceae</taxon>
        <taxon>Aeromicrobium</taxon>
    </lineage>
</organism>
<name>A0A8I0K0N6_9ACTN</name>
<dbReference type="RefSeq" id="WP_154596422.1">
    <property type="nucleotide sequence ID" value="NZ_CP060587.1"/>
</dbReference>
<evidence type="ECO:0000313" key="3">
    <source>
        <dbReference type="EMBL" id="QNL94151.1"/>
    </source>
</evidence>
<evidence type="ECO:0000313" key="2">
    <source>
        <dbReference type="EMBL" id="MBC9225998.1"/>
    </source>
</evidence>
<keyword evidence="1" id="KW-1133">Transmembrane helix</keyword>
<feature type="transmembrane region" description="Helical" evidence="1">
    <location>
        <begin position="237"/>
        <end position="259"/>
    </location>
</feature>